<dbReference type="SUPFAM" id="SSF47413">
    <property type="entry name" value="lambda repressor-like DNA-binding domains"/>
    <property type="match status" value="1"/>
</dbReference>
<dbReference type="AlphaFoldDB" id="A0A6N9IQ05"/>
<dbReference type="PROSITE" id="PS50943">
    <property type="entry name" value="HTH_CROC1"/>
    <property type="match status" value="1"/>
</dbReference>
<dbReference type="RefSeq" id="WP_161022390.1">
    <property type="nucleotide sequence ID" value="NZ_VSUB01000002.1"/>
</dbReference>
<keyword evidence="2" id="KW-0238">DNA-binding</keyword>
<dbReference type="CDD" id="cd06529">
    <property type="entry name" value="S24_LexA-like"/>
    <property type="match status" value="1"/>
</dbReference>
<evidence type="ECO:0000256" key="1">
    <source>
        <dbReference type="ARBA" id="ARBA00023015"/>
    </source>
</evidence>
<dbReference type="InterPro" id="IPR039418">
    <property type="entry name" value="LexA-like"/>
</dbReference>
<dbReference type="InterPro" id="IPR015927">
    <property type="entry name" value="Peptidase_S24_S26A/B/C"/>
</dbReference>
<dbReference type="PANTHER" id="PTHR40661:SF1">
    <property type="entry name" value="HTH CRO_C1-TYPE DOMAIN-CONTAINING PROTEIN"/>
    <property type="match status" value="1"/>
</dbReference>
<evidence type="ECO:0000313" key="6">
    <source>
        <dbReference type="Proteomes" id="UP000471678"/>
    </source>
</evidence>
<feature type="domain" description="HTH cro/C1-type" evidence="4">
    <location>
        <begin position="3"/>
        <end position="58"/>
    </location>
</feature>
<evidence type="ECO:0000256" key="3">
    <source>
        <dbReference type="ARBA" id="ARBA00023163"/>
    </source>
</evidence>
<dbReference type="Pfam" id="PF01381">
    <property type="entry name" value="HTH_3"/>
    <property type="match status" value="1"/>
</dbReference>
<dbReference type="GO" id="GO:0003677">
    <property type="term" value="F:DNA binding"/>
    <property type="evidence" value="ECO:0007669"/>
    <property type="project" value="UniProtKB-KW"/>
</dbReference>
<dbReference type="InterPro" id="IPR036286">
    <property type="entry name" value="LexA/Signal_pep-like_sf"/>
</dbReference>
<dbReference type="Proteomes" id="UP000471678">
    <property type="component" value="Unassembled WGS sequence"/>
</dbReference>
<name>A0A6N9IQ05_9LACO</name>
<comment type="caution">
    <text evidence="5">The sequence shown here is derived from an EMBL/GenBank/DDBJ whole genome shotgun (WGS) entry which is preliminary data.</text>
</comment>
<organism evidence="5 6">
    <name type="scientific">Ligilactobacillus salivarius</name>
    <dbReference type="NCBI Taxonomy" id="1624"/>
    <lineage>
        <taxon>Bacteria</taxon>
        <taxon>Bacillati</taxon>
        <taxon>Bacillota</taxon>
        <taxon>Bacilli</taxon>
        <taxon>Lactobacillales</taxon>
        <taxon>Lactobacillaceae</taxon>
        <taxon>Ligilactobacillus</taxon>
    </lineage>
</organism>
<dbReference type="SMART" id="SM00530">
    <property type="entry name" value="HTH_XRE"/>
    <property type="match status" value="1"/>
</dbReference>
<dbReference type="InterPro" id="IPR001387">
    <property type="entry name" value="Cro/C1-type_HTH"/>
</dbReference>
<dbReference type="Pfam" id="PF00717">
    <property type="entry name" value="Peptidase_S24"/>
    <property type="match status" value="1"/>
</dbReference>
<keyword evidence="1" id="KW-0805">Transcription regulation</keyword>
<evidence type="ECO:0000256" key="2">
    <source>
        <dbReference type="ARBA" id="ARBA00023125"/>
    </source>
</evidence>
<proteinExistence type="predicted"/>
<evidence type="ECO:0000259" key="4">
    <source>
        <dbReference type="PROSITE" id="PS50943"/>
    </source>
</evidence>
<dbReference type="SUPFAM" id="SSF51306">
    <property type="entry name" value="LexA/Signal peptidase"/>
    <property type="match status" value="1"/>
</dbReference>
<reference evidence="5 6" key="1">
    <citation type="journal article" date="2020" name="Food Funct.">
        <title>Screening of Lactobacillus salivarius strains from the feces of Chinese populations and the evaluation of their effects against intestinal inflammation in mice.</title>
        <authorList>
            <person name="Zhai Q."/>
            <person name="Shen X."/>
            <person name="Cen S."/>
            <person name="Zhang C."/>
            <person name="Tian F."/>
            <person name="Zhao J."/>
            <person name="Zhang H."/>
            <person name="Xue Y."/>
            <person name="Chen W."/>
        </authorList>
    </citation>
    <scope>NUCLEOTIDE SEQUENCE [LARGE SCALE GENOMIC DNA]</scope>
    <source>
        <strain evidence="5 6">FYNDL5_1.scaf</strain>
    </source>
</reference>
<dbReference type="CDD" id="cd00093">
    <property type="entry name" value="HTH_XRE"/>
    <property type="match status" value="1"/>
</dbReference>
<protein>
    <submittedName>
        <fullName evidence="5">Helix-turn-helix domain-containing protein</fullName>
    </submittedName>
</protein>
<dbReference type="InterPro" id="IPR010982">
    <property type="entry name" value="Lambda_DNA-bd_dom_sf"/>
</dbReference>
<accession>A0A6N9IQ05</accession>
<gene>
    <name evidence="5" type="ORF">FYL25_03415</name>
</gene>
<evidence type="ECO:0000313" key="5">
    <source>
        <dbReference type="EMBL" id="MYY64483.1"/>
    </source>
</evidence>
<sequence>MDLKERRKELNLTLEDVGNFVGVGKSTVRKWENGDIANMKRDKIVSLAKILKIDPLDIIDPARELTDDSNSYIKDVVSNMHKLSINRQQKVKSYTDNQLKEQLSSKNKIHSINENTYTINVLGAVSAGTGEWLTDEQHEEITVNNEPPMHDFALRVNGDSMIPLFSDGQIIYVNKINDLDMVRNEQIVIAELNGDAFVKKIVFDNNRKSCKLISLNKEYKPIDVTSDDEFKISGVVVI</sequence>
<dbReference type="PANTHER" id="PTHR40661">
    <property type="match status" value="1"/>
</dbReference>
<dbReference type="EMBL" id="VSUB01000002">
    <property type="protein sequence ID" value="MYY64483.1"/>
    <property type="molecule type" value="Genomic_DNA"/>
</dbReference>
<keyword evidence="3" id="KW-0804">Transcription</keyword>
<dbReference type="Gene3D" id="1.10.260.40">
    <property type="entry name" value="lambda repressor-like DNA-binding domains"/>
    <property type="match status" value="1"/>
</dbReference>
<dbReference type="Gene3D" id="2.10.109.10">
    <property type="entry name" value="Umud Fragment, subunit A"/>
    <property type="match status" value="1"/>
</dbReference>